<organism evidence="2 3">
    <name type="scientific">Podospora australis</name>
    <dbReference type="NCBI Taxonomy" id="1536484"/>
    <lineage>
        <taxon>Eukaryota</taxon>
        <taxon>Fungi</taxon>
        <taxon>Dikarya</taxon>
        <taxon>Ascomycota</taxon>
        <taxon>Pezizomycotina</taxon>
        <taxon>Sordariomycetes</taxon>
        <taxon>Sordariomycetidae</taxon>
        <taxon>Sordariales</taxon>
        <taxon>Podosporaceae</taxon>
        <taxon>Podospora</taxon>
    </lineage>
</organism>
<dbReference type="AlphaFoldDB" id="A0AAN6X2B4"/>
<proteinExistence type="predicted"/>
<feature type="region of interest" description="Disordered" evidence="1">
    <location>
        <begin position="107"/>
        <end position="134"/>
    </location>
</feature>
<dbReference type="PANTHER" id="PTHR42093:SF1">
    <property type="match status" value="1"/>
</dbReference>
<gene>
    <name evidence="2" type="ORF">QBC35DRAFT_490916</name>
</gene>
<protein>
    <submittedName>
        <fullName evidence="2">Uncharacterized protein</fullName>
    </submittedName>
</protein>
<reference evidence="2" key="2">
    <citation type="submission" date="2023-05" db="EMBL/GenBank/DDBJ databases">
        <authorList>
            <consortium name="Lawrence Berkeley National Laboratory"/>
            <person name="Steindorff A."/>
            <person name="Hensen N."/>
            <person name="Bonometti L."/>
            <person name="Westerberg I."/>
            <person name="Brannstrom I.O."/>
            <person name="Guillou S."/>
            <person name="Cros-Aarteil S."/>
            <person name="Calhoun S."/>
            <person name="Haridas S."/>
            <person name="Kuo A."/>
            <person name="Mondo S."/>
            <person name="Pangilinan J."/>
            <person name="Riley R."/>
            <person name="Labutti K."/>
            <person name="Andreopoulos B."/>
            <person name="Lipzen A."/>
            <person name="Chen C."/>
            <person name="Yanf M."/>
            <person name="Daum C."/>
            <person name="Ng V."/>
            <person name="Clum A."/>
            <person name="Ohm R."/>
            <person name="Martin F."/>
            <person name="Silar P."/>
            <person name="Natvig D."/>
            <person name="Lalanne C."/>
            <person name="Gautier V."/>
            <person name="Ament-Velasquez S.L."/>
            <person name="Kruys A."/>
            <person name="Hutchinson M.I."/>
            <person name="Powell A.J."/>
            <person name="Barry K."/>
            <person name="Miller A.N."/>
            <person name="Grigoriev I.V."/>
            <person name="Debuchy R."/>
            <person name="Gladieux P."/>
            <person name="Thoren M.H."/>
            <person name="Johannesson H."/>
        </authorList>
    </citation>
    <scope>NUCLEOTIDE SEQUENCE</scope>
    <source>
        <strain evidence="2">PSN309</strain>
    </source>
</reference>
<comment type="caution">
    <text evidence="2">The sequence shown here is derived from an EMBL/GenBank/DDBJ whole genome shotgun (WGS) entry which is preliminary data.</text>
</comment>
<sequence length="257" mass="28058">MIVTSLRTISSNSSCVLRQTISLSSSTRQLRIHTKAKQLHSSTTATASTSLRVTTPLPSSFHNRARVLTIDASQNTKRLGLSRALLSTTAGRTMASDEDYMSFLNKANEDPSAGVSKQQSTTQADKKEFRATEEGVEVPKPLTVAVKDAFYVSDADEPFKAVALGWAGEGRGLPDEEEFAQLIQHWDPPNAEIEILDPTDWDRNGQYNEIIEAVREAGKGNDVRVYRVSKGGVKAEYWVVTTEGSKLVGVKALAVES</sequence>
<name>A0AAN6X2B4_9PEZI</name>
<dbReference type="Proteomes" id="UP001302126">
    <property type="component" value="Unassembled WGS sequence"/>
</dbReference>
<keyword evidence="3" id="KW-1185">Reference proteome</keyword>
<feature type="compositionally biased region" description="Basic and acidic residues" evidence="1">
    <location>
        <begin position="124"/>
        <end position="133"/>
    </location>
</feature>
<dbReference type="Gene3D" id="3.40.1460.10">
    <property type="entry name" value="Nuclease A inhibitor-like"/>
    <property type="match status" value="1"/>
</dbReference>
<dbReference type="Pfam" id="PF23151">
    <property type="entry name" value="NuiA_2"/>
    <property type="match status" value="1"/>
</dbReference>
<evidence type="ECO:0000313" key="3">
    <source>
        <dbReference type="Proteomes" id="UP001302126"/>
    </source>
</evidence>
<evidence type="ECO:0000256" key="1">
    <source>
        <dbReference type="SAM" id="MobiDB-lite"/>
    </source>
</evidence>
<dbReference type="InterPro" id="IPR056539">
    <property type="entry name" value="NuiA-like"/>
</dbReference>
<evidence type="ECO:0000313" key="2">
    <source>
        <dbReference type="EMBL" id="KAK4190182.1"/>
    </source>
</evidence>
<dbReference type="EMBL" id="MU864368">
    <property type="protein sequence ID" value="KAK4190182.1"/>
    <property type="molecule type" value="Genomic_DNA"/>
</dbReference>
<accession>A0AAN6X2B4</accession>
<dbReference type="PANTHER" id="PTHR42093">
    <property type="match status" value="1"/>
</dbReference>
<reference evidence="2" key="1">
    <citation type="journal article" date="2023" name="Mol. Phylogenet. Evol.">
        <title>Genome-scale phylogeny and comparative genomics of the fungal order Sordariales.</title>
        <authorList>
            <person name="Hensen N."/>
            <person name="Bonometti L."/>
            <person name="Westerberg I."/>
            <person name="Brannstrom I.O."/>
            <person name="Guillou S."/>
            <person name="Cros-Aarteil S."/>
            <person name="Calhoun S."/>
            <person name="Haridas S."/>
            <person name="Kuo A."/>
            <person name="Mondo S."/>
            <person name="Pangilinan J."/>
            <person name="Riley R."/>
            <person name="LaButti K."/>
            <person name="Andreopoulos B."/>
            <person name="Lipzen A."/>
            <person name="Chen C."/>
            <person name="Yan M."/>
            <person name="Daum C."/>
            <person name="Ng V."/>
            <person name="Clum A."/>
            <person name="Steindorff A."/>
            <person name="Ohm R.A."/>
            <person name="Martin F."/>
            <person name="Silar P."/>
            <person name="Natvig D.O."/>
            <person name="Lalanne C."/>
            <person name="Gautier V."/>
            <person name="Ament-Velasquez S.L."/>
            <person name="Kruys A."/>
            <person name="Hutchinson M.I."/>
            <person name="Powell A.J."/>
            <person name="Barry K."/>
            <person name="Miller A.N."/>
            <person name="Grigoriev I.V."/>
            <person name="Debuchy R."/>
            <person name="Gladieux P."/>
            <person name="Hiltunen Thoren M."/>
            <person name="Johannesson H."/>
        </authorList>
    </citation>
    <scope>NUCLEOTIDE SEQUENCE</scope>
    <source>
        <strain evidence="2">PSN309</strain>
    </source>
</reference>